<dbReference type="InterPro" id="IPR050155">
    <property type="entry name" value="HAD-like_hydrolase_sf"/>
</dbReference>
<dbReference type="PANTHER" id="PTHR43434">
    <property type="entry name" value="PHOSPHOGLYCOLATE PHOSPHATASE"/>
    <property type="match status" value="1"/>
</dbReference>
<proteinExistence type="predicted"/>
<dbReference type="InterPro" id="IPR023214">
    <property type="entry name" value="HAD_sf"/>
</dbReference>
<dbReference type="PRINTS" id="PR00413">
    <property type="entry name" value="HADHALOGNASE"/>
</dbReference>
<organism evidence="1 2">
    <name type="scientific">Clostridium facile</name>
    <dbReference type="NCBI Taxonomy" id="2763035"/>
    <lineage>
        <taxon>Bacteria</taxon>
        <taxon>Bacillati</taxon>
        <taxon>Bacillota</taxon>
        <taxon>Clostridia</taxon>
        <taxon>Eubacteriales</taxon>
        <taxon>Clostridiaceae</taxon>
        <taxon>Clostridium</taxon>
    </lineage>
</organism>
<accession>A0ABR7IPG1</accession>
<dbReference type="Gene3D" id="1.10.150.240">
    <property type="entry name" value="Putative phosphatase, domain 2"/>
    <property type="match status" value="1"/>
</dbReference>
<dbReference type="EMBL" id="JACOQK010000001">
    <property type="protein sequence ID" value="MBC5787003.1"/>
    <property type="molecule type" value="Genomic_DNA"/>
</dbReference>
<evidence type="ECO:0000313" key="2">
    <source>
        <dbReference type="Proteomes" id="UP000649151"/>
    </source>
</evidence>
<reference evidence="1 2" key="1">
    <citation type="submission" date="2020-08" db="EMBL/GenBank/DDBJ databases">
        <title>Genome public.</title>
        <authorList>
            <person name="Liu C."/>
            <person name="Sun Q."/>
        </authorList>
    </citation>
    <scope>NUCLEOTIDE SEQUENCE [LARGE SCALE GENOMIC DNA]</scope>
    <source>
        <strain evidence="1 2">NSJ-27</strain>
    </source>
</reference>
<dbReference type="Gene3D" id="3.40.50.1000">
    <property type="entry name" value="HAD superfamily/HAD-like"/>
    <property type="match status" value="1"/>
</dbReference>
<keyword evidence="1" id="KW-0378">Hydrolase</keyword>
<dbReference type="SFLD" id="SFLDG01129">
    <property type="entry name" value="C1.5:_HAD__Beta-PGM__Phosphata"/>
    <property type="match status" value="1"/>
</dbReference>
<gene>
    <name evidence="1" type="ORF">H8Z77_03055</name>
</gene>
<dbReference type="GO" id="GO:0016787">
    <property type="term" value="F:hydrolase activity"/>
    <property type="evidence" value="ECO:0007669"/>
    <property type="project" value="UniProtKB-KW"/>
</dbReference>
<name>A0ABR7IPG1_9CLOT</name>
<dbReference type="InterPro" id="IPR006439">
    <property type="entry name" value="HAD-SF_hydro_IA"/>
</dbReference>
<dbReference type="InterPro" id="IPR041492">
    <property type="entry name" value="HAD_2"/>
</dbReference>
<dbReference type="Pfam" id="PF13419">
    <property type="entry name" value="HAD_2"/>
    <property type="match status" value="1"/>
</dbReference>
<dbReference type="SFLD" id="SFLDS00003">
    <property type="entry name" value="Haloacid_Dehalogenase"/>
    <property type="match status" value="1"/>
</dbReference>
<protein>
    <submittedName>
        <fullName evidence="1">HAD family hydrolase</fullName>
    </submittedName>
</protein>
<comment type="caution">
    <text evidence="1">The sequence shown here is derived from an EMBL/GenBank/DDBJ whole genome shotgun (WGS) entry which is preliminary data.</text>
</comment>
<sequence>MVSLCIFDLDGTLINTIEDLADSTNYVLEQHGMKTFPTEQYYYFVGNGMVKLMERVTGLSPETGQFQQLYSEMLERYSQHSMDKTKPYHGMPETLTQLTQLGIECAVLSNKDDQFVKTLMERCFPKIQFAKLLGKRAEFPVKPDPASLRFLMESLKKTPQECIYIGDSDVDVMTAHNGGLQCIGAEWGFRGRQELMDAGADFLAENPIDILQFV</sequence>
<evidence type="ECO:0000313" key="1">
    <source>
        <dbReference type="EMBL" id="MBC5787003.1"/>
    </source>
</evidence>
<dbReference type="InterPro" id="IPR023198">
    <property type="entry name" value="PGP-like_dom2"/>
</dbReference>
<keyword evidence="2" id="KW-1185">Reference proteome</keyword>
<dbReference type="NCBIfam" id="TIGR01549">
    <property type="entry name" value="HAD-SF-IA-v1"/>
    <property type="match status" value="1"/>
</dbReference>
<dbReference type="PANTHER" id="PTHR43434:SF1">
    <property type="entry name" value="PHOSPHOGLYCOLATE PHOSPHATASE"/>
    <property type="match status" value="1"/>
</dbReference>
<dbReference type="RefSeq" id="WP_186996162.1">
    <property type="nucleotide sequence ID" value="NZ_JACOQK010000001.1"/>
</dbReference>
<dbReference type="Proteomes" id="UP000649151">
    <property type="component" value="Unassembled WGS sequence"/>
</dbReference>
<dbReference type="InterPro" id="IPR036412">
    <property type="entry name" value="HAD-like_sf"/>
</dbReference>
<dbReference type="SUPFAM" id="SSF56784">
    <property type="entry name" value="HAD-like"/>
    <property type="match status" value="1"/>
</dbReference>